<dbReference type="Pfam" id="PF00771">
    <property type="entry name" value="FHIPEP"/>
    <property type="match status" value="1"/>
</dbReference>
<dbReference type="Gene3D" id="3.40.50.12790">
    <property type="entry name" value="FHIPEP family, domain 4"/>
    <property type="match status" value="1"/>
</dbReference>
<dbReference type="PROSITE" id="PS00994">
    <property type="entry name" value="FHIPEP"/>
    <property type="match status" value="1"/>
</dbReference>
<dbReference type="EMBL" id="CP072801">
    <property type="protein sequence ID" value="QTR46554.1"/>
    <property type="molecule type" value="Genomic_DNA"/>
</dbReference>
<dbReference type="Gene3D" id="1.10.8.540">
    <property type="entry name" value="FHIPEP family, domain 3"/>
    <property type="match status" value="1"/>
</dbReference>
<evidence type="ECO:0000256" key="9">
    <source>
        <dbReference type="SAM" id="Phobius"/>
    </source>
</evidence>
<evidence type="ECO:0000256" key="2">
    <source>
        <dbReference type="ARBA" id="ARBA00008835"/>
    </source>
</evidence>
<keyword evidence="6 9" id="KW-0812">Transmembrane</keyword>
<comment type="subcellular location">
    <subcellularLocation>
        <location evidence="1">Cell inner membrane</location>
        <topology evidence="1">Multi-pass membrane protein</topology>
    </subcellularLocation>
</comment>
<dbReference type="PANTHER" id="PTHR30161:SF2">
    <property type="entry name" value="INVASION PROTEIN INVA"/>
    <property type="match status" value="1"/>
</dbReference>
<feature type="transmembrane region" description="Helical" evidence="9">
    <location>
        <begin position="20"/>
        <end position="37"/>
    </location>
</feature>
<dbReference type="InterPro" id="IPR001712">
    <property type="entry name" value="T3SS_FHIPEP"/>
</dbReference>
<evidence type="ECO:0000256" key="7">
    <source>
        <dbReference type="ARBA" id="ARBA00022989"/>
    </source>
</evidence>
<evidence type="ECO:0000256" key="3">
    <source>
        <dbReference type="ARBA" id="ARBA00022448"/>
    </source>
</evidence>
<feature type="transmembrane region" description="Helical" evidence="9">
    <location>
        <begin position="233"/>
        <end position="259"/>
    </location>
</feature>
<evidence type="ECO:0000256" key="4">
    <source>
        <dbReference type="ARBA" id="ARBA00022475"/>
    </source>
</evidence>
<keyword evidence="5" id="KW-0997">Cell inner membrane</keyword>
<dbReference type="InterPro" id="IPR042196">
    <property type="entry name" value="FHIPEP_4"/>
</dbReference>
<reference evidence="10 11" key="1">
    <citation type="submission" date="2021-04" db="EMBL/GenBank/DDBJ databases">
        <title>Genomics, taxonomy and metabolism of representatives of sulfur bacteria of the genus Thiothrix: Thiothrix fructosivorans QT, Thiothrix unzii A1T and three new species, Thiothrix subterranea sp. nov., Thiothrix litoralis sp. nov. and 'Candidatus Thiothrix anitrata' sp. nov.</title>
        <authorList>
            <person name="Ravin N.V."/>
            <person name="Smolyakov D."/>
            <person name="Rudenko T.S."/>
            <person name="Mardanov A.V."/>
            <person name="Beletsky A.V."/>
            <person name="Markov N.D."/>
            <person name="Fomenkov A.I."/>
            <person name="Roberts R.J."/>
            <person name="Karnachuk O.V."/>
            <person name="Novikov A."/>
            <person name="Grabovich M.Y."/>
        </authorList>
    </citation>
    <scope>NUCLEOTIDE SEQUENCE [LARGE SCALE GENOMIC DNA]</scope>
    <source>
        <strain evidence="10 11">AS</strain>
    </source>
</reference>
<feature type="transmembrane region" description="Helical" evidence="9">
    <location>
        <begin position="305"/>
        <end position="321"/>
    </location>
</feature>
<keyword evidence="8 9" id="KW-0472">Membrane</keyword>
<evidence type="ECO:0000256" key="5">
    <source>
        <dbReference type="ARBA" id="ARBA00022519"/>
    </source>
</evidence>
<dbReference type="InterPro" id="IPR042193">
    <property type="entry name" value="FHIPEP_3"/>
</dbReference>
<feature type="transmembrane region" description="Helical" evidence="9">
    <location>
        <begin position="115"/>
        <end position="133"/>
    </location>
</feature>
<keyword evidence="3" id="KW-0813">Transport</keyword>
<comment type="similarity">
    <text evidence="2">Belongs to the FHIPEP (flagella/HR/invasion proteins export pore) family.</text>
</comment>
<gene>
    <name evidence="10" type="primary">sctV</name>
    <name evidence="10" type="ORF">J9253_00910</name>
</gene>
<dbReference type="PIRSF" id="PIRSF005419">
    <property type="entry name" value="FlhA"/>
    <property type="match status" value="1"/>
</dbReference>
<dbReference type="InterPro" id="IPR042194">
    <property type="entry name" value="FHIPEP_1"/>
</dbReference>
<proteinExistence type="inferred from homology"/>
<keyword evidence="11" id="KW-1185">Reference proteome</keyword>
<dbReference type="NCBIfam" id="TIGR01399">
    <property type="entry name" value="hrcV"/>
    <property type="match status" value="1"/>
</dbReference>
<accession>A0ABX7WRN4</accession>
<protein>
    <submittedName>
        <fullName evidence="10">Type III secretion system export apparatus subunit SctV</fullName>
    </submittedName>
</protein>
<keyword evidence="7 9" id="KW-1133">Transmembrane helix</keyword>
<evidence type="ECO:0000256" key="6">
    <source>
        <dbReference type="ARBA" id="ARBA00022692"/>
    </source>
</evidence>
<evidence type="ECO:0000313" key="10">
    <source>
        <dbReference type="EMBL" id="QTR46554.1"/>
    </source>
</evidence>
<dbReference type="InterPro" id="IPR025505">
    <property type="entry name" value="FHIPEP_CS"/>
</dbReference>
<evidence type="ECO:0000256" key="1">
    <source>
        <dbReference type="ARBA" id="ARBA00004429"/>
    </source>
</evidence>
<keyword evidence="4" id="KW-1003">Cell membrane</keyword>
<dbReference type="Proteomes" id="UP000672039">
    <property type="component" value="Chromosome"/>
</dbReference>
<dbReference type="PANTHER" id="PTHR30161">
    <property type="entry name" value="FLAGELLAR EXPORT PROTEIN, MEMBRANE FLHA SUBUNIT-RELATED"/>
    <property type="match status" value="1"/>
</dbReference>
<feature type="transmembrane region" description="Helical" evidence="9">
    <location>
        <begin position="74"/>
        <end position="95"/>
    </location>
</feature>
<sequence length="684" mass="74046">MQSSQSQDLLNSLTKRSDVVLALLLVAIISMMILPMPTLVMDMLIALNMTIAILLMMLGIYIPHPLAISSFPSILLLTTLFRLSLSIATTRLILLEADAGHIIQTFGEFVVGGNLIVGLVVFLIITIVQFIVITKGSERIAEVSARFSLDAMPGKQMSIDSDMRAGLITLVDARKRRSNLEKESQLYGALDGAMKFVKGDAIAGLIIIMVNIIGGLSIGTMQRGMAMGDALELYSILTIGDGLVSQIPALFISITAGIIVTRVRGEDDANLGSDIGGQILAQPSALLGAAGIVAAMGLIPGFPTVIFLFLGILLGVTGMALRKVQHQMAFSDAEITTVIGQQEAGGAAAQLAGGSDAKAALEDMQPLSPALVELPAQAKNLFSMDTLNLEFVRIRREFYQDMGVPLPGISVRLSSRLSNDNYQISIRGIPVAQGNLQPTSANTTGVELAKPATDKAGSDIVTGGTRPAPDNIQAISRHLAYILRKHASEFIGIQEIHTLYSKLEQSSYAELVREVQRAVTTPKTVDVFRRLLNEGVSIRDLRQILGTLVEFGEAEKDTSMLAERVRVGLKRQLSYTFTNGTGVLPVYMFAPETEKLLQNSLRQTPNGVFFALAPEATERFANTLRELESEHAKDKVRPVILTNMELRRHIRRHLENSYPELPVISVQELTSSVSLNPAGEIRLT</sequence>
<evidence type="ECO:0000313" key="11">
    <source>
        <dbReference type="Proteomes" id="UP000672039"/>
    </source>
</evidence>
<feature type="transmembrane region" description="Helical" evidence="9">
    <location>
        <begin position="43"/>
        <end position="62"/>
    </location>
</feature>
<name>A0ABX7WRN4_9GAMM</name>
<dbReference type="InterPro" id="IPR006302">
    <property type="entry name" value="T3SS_HrcV"/>
</dbReference>
<feature type="transmembrane region" description="Helical" evidence="9">
    <location>
        <begin position="201"/>
        <end position="221"/>
    </location>
</feature>
<dbReference type="RefSeq" id="WP_210222887.1">
    <property type="nucleotide sequence ID" value="NZ_CP072801.1"/>
</dbReference>
<dbReference type="PRINTS" id="PR00949">
    <property type="entry name" value="TYPE3IMAPROT"/>
</dbReference>
<evidence type="ECO:0000256" key="8">
    <source>
        <dbReference type="ARBA" id="ARBA00023136"/>
    </source>
</evidence>
<organism evidence="10 11">
    <name type="scientific">Thiothrix litoralis</name>
    <dbReference type="NCBI Taxonomy" id="2891210"/>
    <lineage>
        <taxon>Bacteria</taxon>
        <taxon>Pseudomonadati</taxon>
        <taxon>Pseudomonadota</taxon>
        <taxon>Gammaproteobacteria</taxon>
        <taxon>Thiotrichales</taxon>
        <taxon>Thiotrichaceae</taxon>
        <taxon>Thiothrix</taxon>
    </lineage>
</organism>
<dbReference type="Gene3D" id="3.40.30.60">
    <property type="entry name" value="FHIPEP family, domain 1"/>
    <property type="match status" value="1"/>
</dbReference>